<feature type="domain" description="Peptidase M50" evidence="12">
    <location>
        <begin position="6"/>
        <end position="335"/>
    </location>
</feature>
<dbReference type="CDD" id="cd23081">
    <property type="entry name" value="cpPDZ_EcRseP-like"/>
    <property type="match status" value="1"/>
</dbReference>
<dbReference type="AlphaFoldDB" id="A0A6S6STW0"/>
<keyword evidence="10 11" id="KW-0472">Membrane</keyword>
<dbReference type="PANTHER" id="PTHR42837:SF2">
    <property type="entry name" value="MEMBRANE METALLOPROTEASE ARASP2, CHLOROPLASTIC-RELATED"/>
    <property type="match status" value="1"/>
</dbReference>
<evidence type="ECO:0000256" key="2">
    <source>
        <dbReference type="ARBA" id="ARBA00004141"/>
    </source>
</evidence>
<organism evidence="13">
    <name type="scientific">uncultured Sulfurovum sp</name>
    <dbReference type="NCBI Taxonomy" id="269237"/>
    <lineage>
        <taxon>Bacteria</taxon>
        <taxon>Pseudomonadati</taxon>
        <taxon>Campylobacterota</taxon>
        <taxon>Epsilonproteobacteria</taxon>
        <taxon>Campylobacterales</taxon>
        <taxon>Sulfurovaceae</taxon>
        <taxon>Sulfurovum</taxon>
        <taxon>environmental samples</taxon>
    </lineage>
</organism>
<evidence type="ECO:0000256" key="8">
    <source>
        <dbReference type="ARBA" id="ARBA00022989"/>
    </source>
</evidence>
<evidence type="ECO:0000259" key="12">
    <source>
        <dbReference type="Pfam" id="PF02163"/>
    </source>
</evidence>
<dbReference type="GO" id="GO:0016020">
    <property type="term" value="C:membrane"/>
    <property type="evidence" value="ECO:0007669"/>
    <property type="project" value="UniProtKB-SubCell"/>
</dbReference>
<evidence type="ECO:0000256" key="5">
    <source>
        <dbReference type="ARBA" id="ARBA00022692"/>
    </source>
</evidence>
<dbReference type="InterPro" id="IPR008915">
    <property type="entry name" value="Peptidase_M50"/>
</dbReference>
<keyword evidence="4 13" id="KW-0645">Protease</keyword>
<comment type="similarity">
    <text evidence="3 11">Belongs to the peptidase M50B family.</text>
</comment>
<dbReference type="InterPro" id="IPR036034">
    <property type="entry name" value="PDZ_sf"/>
</dbReference>
<comment type="subcellular location">
    <subcellularLocation>
        <location evidence="2">Membrane</location>
        <topology evidence="2">Multi-pass membrane protein</topology>
    </subcellularLocation>
</comment>
<feature type="transmembrane region" description="Helical" evidence="11">
    <location>
        <begin position="275"/>
        <end position="297"/>
    </location>
</feature>
<dbReference type="InterPro" id="IPR004387">
    <property type="entry name" value="Pept_M50_Zn"/>
</dbReference>
<name>A0A6S6STW0_9BACT</name>
<dbReference type="Pfam" id="PF02163">
    <property type="entry name" value="Peptidase_M50"/>
    <property type="match status" value="1"/>
</dbReference>
<dbReference type="EMBL" id="CACVAP010000059">
    <property type="protein sequence ID" value="CAA6809544.1"/>
    <property type="molecule type" value="Genomic_DNA"/>
</dbReference>
<evidence type="ECO:0000313" key="13">
    <source>
        <dbReference type="EMBL" id="CAA6809544.1"/>
    </source>
</evidence>
<gene>
    <name evidence="13" type="ORF">HELGO_WM5144</name>
</gene>
<evidence type="ECO:0000256" key="7">
    <source>
        <dbReference type="ARBA" id="ARBA00022833"/>
    </source>
</evidence>
<dbReference type="SUPFAM" id="SSF50156">
    <property type="entry name" value="PDZ domain-like"/>
    <property type="match status" value="1"/>
</dbReference>
<evidence type="ECO:0000256" key="9">
    <source>
        <dbReference type="ARBA" id="ARBA00023049"/>
    </source>
</evidence>
<sequence>MGILIALLVFSFLIFFHELGHFLAARYFGVHVEVFSIGFGKRILTKKFGATEWSFSMIPLGGYVRMKGQDDANPEVKSYDEDSYNSKTPFQRIIISIAGPFANFLLAFLLYLLVSSIGVPTPLANVGKFIENSPAVEAGIQLEDSITNIDGKPIKYWKEIGESLGQSDQSHQITILRDNKYIDLTITPKLLETKNIFQEDEKRYLIGISPNPNKVESIPYGLNDGLIFAYEQTQHASLYILKSLQKLISGLIPLENLGGVVGIVDTTSKISQMGLVTVLMFAALISVNLGVINLLPIPALDGGHIMFHLYELITKKPANEDIMLKLTLLGWSILLSLMLLGLYNDINRLLG</sequence>
<dbReference type="GO" id="GO:0004222">
    <property type="term" value="F:metalloendopeptidase activity"/>
    <property type="evidence" value="ECO:0007669"/>
    <property type="project" value="InterPro"/>
</dbReference>
<evidence type="ECO:0000256" key="4">
    <source>
        <dbReference type="ARBA" id="ARBA00022670"/>
    </source>
</evidence>
<dbReference type="NCBIfam" id="TIGR00054">
    <property type="entry name" value="RIP metalloprotease RseP"/>
    <property type="match status" value="2"/>
</dbReference>
<protein>
    <recommendedName>
        <fullName evidence="11">Zinc metalloprotease</fullName>
        <ecNumber evidence="11">3.4.24.-</ecNumber>
    </recommendedName>
</protein>
<comment type="cofactor">
    <cofactor evidence="1 11">
        <name>Zn(2+)</name>
        <dbReference type="ChEBI" id="CHEBI:29105"/>
    </cofactor>
</comment>
<dbReference type="PANTHER" id="PTHR42837">
    <property type="entry name" value="REGULATOR OF SIGMA-E PROTEASE RSEP"/>
    <property type="match status" value="1"/>
</dbReference>
<evidence type="ECO:0000256" key="3">
    <source>
        <dbReference type="ARBA" id="ARBA00007931"/>
    </source>
</evidence>
<feature type="transmembrane region" description="Helical" evidence="11">
    <location>
        <begin position="93"/>
        <end position="114"/>
    </location>
</feature>
<reference evidence="13" key="1">
    <citation type="submission" date="2020-01" db="EMBL/GenBank/DDBJ databases">
        <authorList>
            <person name="Meier V. D."/>
            <person name="Meier V D."/>
        </authorList>
    </citation>
    <scope>NUCLEOTIDE SEQUENCE</scope>
    <source>
        <strain evidence="13">HLG_WM_MAG_06</strain>
    </source>
</reference>
<evidence type="ECO:0000256" key="11">
    <source>
        <dbReference type="RuleBase" id="RU362031"/>
    </source>
</evidence>
<dbReference type="EC" id="3.4.24.-" evidence="11"/>
<keyword evidence="6 11" id="KW-0378">Hydrolase</keyword>
<accession>A0A6S6STW0</accession>
<evidence type="ECO:0000256" key="1">
    <source>
        <dbReference type="ARBA" id="ARBA00001947"/>
    </source>
</evidence>
<keyword evidence="8 11" id="KW-1133">Transmembrane helix</keyword>
<dbReference type="GO" id="GO:0046872">
    <property type="term" value="F:metal ion binding"/>
    <property type="evidence" value="ECO:0007669"/>
    <property type="project" value="UniProtKB-KW"/>
</dbReference>
<keyword evidence="11" id="KW-0479">Metal-binding</keyword>
<dbReference type="CDD" id="cd06163">
    <property type="entry name" value="S2P-M50_PDZ_RseP-like"/>
    <property type="match status" value="1"/>
</dbReference>
<feature type="transmembrane region" description="Helical" evidence="11">
    <location>
        <begin position="322"/>
        <end position="343"/>
    </location>
</feature>
<keyword evidence="9 11" id="KW-0482">Metalloprotease</keyword>
<proteinExistence type="inferred from homology"/>
<keyword evidence="5 11" id="KW-0812">Transmembrane</keyword>
<keyword evidence="7 11" id="KW-0862">Zinc</keyword>
<dbReference type="GO" id="GO:0006508">
    <property type="term" value="P:proteolysis"/>
    <property type="evidence" value="ECO:0007669"/>
    <property type="project" value="UniProtKB-KW"/>
</dbReference>
<dbReference type="Gene3D" id="2.30.42.10">
    <property type="match status" value="1"/>
</dbReference>
<evidence type="ECO:0000256" key="10">
    <source>
        <dbReference type="ARBA" id="ARBA00023136"/>
    </source>
</evidence>
<evidence type="ECO:0000256" key="6">
    <source>
        <dbReference type="ARBA" id="ARBA00022801"/>
    </source>
</evidence>